<name>A0ABS4X711_9MICO</name>
<dbReference type="InterPro" id="IPR029016">
    <property type="entry name" value="GAF-like_dom_sf"/>
</dbReference>
<dbReference type="Gene3D" id="3.30.450.40">
    <property type="match status" value="1"/>
</dbReference>
<dbReference type="PROSITE" id="PS50921">
    <property type="entry name" value="ANTAR"/>
    <property type="match status" value="1"/>
</dbReference>
<dbReference type="SUPFAM" id="SSF52172">
    <property type="entry name" value="CheY-like"/>
    <property type="match status" value="1"/>
</dbReference>
<dbReference type="Proteomes" id="UP001519290">
    <property type="component" value="Unassembled WGS sequence"/>
</dbReference>
<dbReference type="InterPro" id="IPR005561">
    <property type="entry name" value="ANTAR"/>
</dbReference>
<dbReference type="EMBL" id="JAGIOD010000002">
    <property type="protein sequence ID" value="MBP2384242.1"/>
    <property type="molecule type" value="Genomic_DNA"/>
</dbReference>
<evidence type="ECO:0000256" key="2">
    <source>
        <dbReference type="ARBA" id="ARBA00023163"/>
    </source>
</evidence>
<accession>A0ABS4X711</accession>
<dbReference type="SUPFAM" id="SSF55781">
    <property type="entry name" value="GAF domain-like"/>
    <property type="match status" value="1"/>
</dbReference>
<evidence type="ECO:0000313" key="5">
    <source>
        <dbReference type="Proteomes" id="UP001519290"/>
    </source>
</evidence>
<dbReference type="SMART" id="SM01012">
    <property type="entry name" value="ANTAR"/>
    <property type="match status" value="1"/>
</dbReference>
<organism evidence="4 5">
    <name type="scientific">Brachybacterium sacelli</name>
    <dbReference type="NCBI Taxonomy" id="173364"/>
    <lineage>
        <taxon>Bacteria</taxon>
        <taxon>Bacillati</taxon>
        <taxon>Actinomycetota</taxon>
        <taxon>Actinomycetes</taxon>
        <taxon>Micrococcales</taxon>
        <taxon>Dermabacteraceae</taxon>
        <taxon>Brachybacterium</taxon>
    </lineage>
</organism>
<feature type="domain" description="ANTAR" evidence="3">
    <location>
        <begin position="44"/>
        <end position="105"/>
    </location>
</feature>
<dbReference type="RefSeq" id="WP_209905112.1">
    <property type="nucleotide sequence ID" value="NZ_BAAAJW010000001.1"/>
</dbReference>
<gene>
    <name evidence="4" type="ORF">JOF43_004231</name>
</gene>
<comment type="caution">
    <text evidence="4">The sequence shown here is derived from an EMBL/GenBank/DDBJ whole genome shotgun (WGS) entry which is preliminary data.</text>
</comment>
<evidence type="ECO:0000313" key="4">
    <source>
        <dbReference type="EMBL" id="MBP2384242.1"/>
    </source>
</evidence>
<protein>
    <recommendedName>
        <fullName evidence="3">ANTAR domain-containing protein</fullName>
    </recommendedName>
</protein>
<dbReference type="Gene3D" id="1.10.10.10">
    <property type="entry name" value="Winged helix-like DNA-binding domain superfamily/Winged helix DNA-binding domain"/>
    <property type="match status" value="1"/>
</dbReference>
<keyword evidence="2" id="KW-0804">Transcription</keyword>
<dbReference type="InterPro" id="IPR011006">
    <property type="entry name" value="CheY-like_superfamily"/>
</dbReference>
<proteinExistence type="predicted"/>
<evidence type="ECO:0000256" key="1">
    <source>
        <dbReference type="ARBA" id="ARBA00023015"/>
    </source>
</evidence>
<dbReference type="Pfam" id="PF03861">
    <property type="entry name" value="ANTAR"/>
    <property type="match status" value="1"/>
</dbReference>
<evidence type="ECO:0000259" key="3">
    <source>
        <dbReference type="PROSITE" id="PS50921"/>
    </source>
</evidence>
<keyword evidence="5" id="KW-1185">Reference proteome</keyword>
<sequence>MLAFQLYVENDNLGALNLFSTRASAFTDESEHVGLLFATHAAIAFAATQKHDQMHRALAGRDVIGQAKGILMERYGVTAEQAFLVLARISQENSTKLHDVATGLVSTRVTPGSEIGRTRPSHSEV</sequence>
<reference evidence="4 5" key="1">
    <citation type="submission" date="2021-03" db="EMBL/GenBank/DDBJ databases">
        <title>Sequencing the genomes of 1000 actinobacteria strains.</title>
        <authorList>
            <person name="Klenk H.-P."/>
        </authorList>
    </citation>
    <scope>NUCLEOTIDE SEQUENCE [LARGE SCALE GENOMIC DNA]</scope>
    <source>
        <strain evidence="4 5">DSM 14566</strain>
    </source>
</reference>
<keyword evidence="1" id="KW-0805">Transcription regulation</keyword>
<dbReference type="InterPro" id="IPR036388">
    <property type="entry name" value="WH-like_DNA-bd_sf"/>
</dbReference>